<dbReference type="Proteomes" id="UP000029385">
    <property type="component" value="Unassembled WGS sequence"/>
</dbReference>
<dbReference type="eggNOG" id="COG4726">
    <property type="taxonomic scope" value="Bacteria"/>
</dbReference>
<dbReference type="AlphaFoldDB" id="A0A091AXE7"/>
<evidence type="ECO:0000259" key="1">
    <source>
        <dbReference type="Pfam" id="PF14341"/>
    </source>
</evidence>
<dbReference type="RefSeq" id="WP_022969132.1">
    <property type="nucleotide sequence ID" value="NZ_ATVD01000002.1"/>
</dbReference>
<feature type="domain" description="Type 4 fimbrial biogenesis protein PilX N-terminal" evidence="1">
    <location>
        <begin position="16"/>
        <end position="63"/>
    </location>
</feature>
<name>A0A091AXE7_9GAMM</name>
<organism evidence="2 3">
    <name type="scientific">Arenimonas oryziterrae DSM 21050 = YC6267</name>
    <dbReference type="NCBI Taxonomy" id="1121015"/>
    <lineage>
        <taxon>Bacteria</taxon>
        <taxon>Pseudomonadati</taxon>
        <taxon>Pseudomonadota</taxon>
        <taxon>Gammaproteobacteria</taxon>
        <taxon>Lysobacterales</taxon>
        <taxon>Lysobacteraceae</taxon>
        <taxon>Arenimonas</taxon>
    </lineage>
</organism>
<proteinExistence type="predicted"/>
<comment type="caution">
    <text evidence="2">The sequence shown here is derived from an EMBL/GenBank/DDBJ whole genome shotgun (WGS) entry which is preliminary data.</text>
</comment>
<dbReference type="OrthoDB" id="6026687at2"/>
<protein>
    <recommendedName>
        <fullName evidence="1">Type 4 fimbrial biogenesis protein PilX N-terminal domain-containing protein</fullName>
    </recommendedName>
</protein>
<dbReference type="Pfam" id="PF14341">
    <property type="entry name" value="PilX_N"/>
    <property type="match status" value="1"/>
</dbReference>
<accession>A0A091AXE7</accession>
<sequence>MNPYRSFRAPNLSRQRGVALFFALVLLLVLTLLGLAAMQVATLQDRMAGSYRTSNLALQAAESNAREVEIQIARGAVPAFCATESAVFAAAADPSVTPTVCVKTIDIAGGTSGGSMGIEPPGSSAAARAYLITSQGRDRATAAESSSVAVVETVFRF</sequence>
<gene>
    <name evidence="2" type="ORF">N789_02795</name>
</gene>
<evidence type="ECO:0000313" key="2">
    <source>
        <dbReference type="EMBL" id="KFN44963.1"/>
    </source>
</evidence>
<reference evidence="2 3" key="1">
    <citation type="submission" date="2013-09" db="EMBL/GenBank/DDBJ databases">
        <title>Genome sequencing of Arenimonas oryziterrae.</title>
        <authorList>
            <person name="Chen F."/>
            <person name="Wang G."/>
        </authorList>
    </citation>
    <scope>NUCLEOTIDE SEQUENCE [LARGE SCALE GENOMIC DNA]</scope>
    <source>
        <strain evidence="2 3">YC6267</strain>
    </source>
</reference>
<dbReference type="InterPro" id="IPR025746">
    <property type="entry name" value="PilX_N_dom"/>
</dbReference>
<evidence type="ECO:0000313" key="3">
    <source>
        <dbReference type="Proteomes" id="UP000029385"/>
    </source>
</evidence>
<keyword evidence="3" id="KW-1185">Reference proteome</keyword>
<dbReference type="STRING" id="1121015.GCA_000420545_01504"/>
<dbReference type="EMBL" id="AVCI01000001">
    <property type="protein sequence ID" value="KFN44963.1"/>
    <property type="molecule type" value="Genomic_DNA"/>
</dbReference>
<dbReference type="PATRIC" id="fig|1121015.4.peg.549"/>